<feature type="non-terminal residue" evidence="1">
    <location>
        <position position="103"/>
    </location>
</feature>
<evidence type="ECO:0000313" key="2">
    <source>
        <dbReference type="Proteomes" id="UP000044602"/>
    </source>
</evidence>
<accession>A0A0G4N450</accession>
<evidence type="ECO:0000313" key="1">
    <source>
        <dbReference type="EMBL" id="CRK41253.1"/>
    </source>
</evidence>
<proteinExistence type="predicted"/>
<sequence length="103" mass="12276">MVTEWAFLLWKVKGTDEEARNVFLKNVDWYADSRIFWDKWLEFELQQPTSAETEALHGERVKQIFDSLRSKSRLSKASKKQLSQIYLEYLLQRGGKDAMKQFL</sequence>
<dbReference type="Gene3D" id="1.25.40.10">
    <property type="entry name" value="Tetratricopeptide repeat domain"/>
    <property type="match status" value="1"/>
</dbReference>
<dbReference type="InterPro" id="IPR011990">
    <property type="entry name" value="TPR-like_helical_dom_sf"/>
</dbReference>
<dbReference type="EMBL" id="CVQH01026916">
    <property type="protein sequence ID" value="CRK41253.1"/>
    <property type="molecule type" value="Genomic_DNA"/>
</dbReference>
<dbReference type="STRING" id="100787.A0A0G4N450"/>
<name>A0A0G4N450_VERLO</name>
<evidence type="ECO:0008006" key="3">
    <source>
        <dbReference type="Google" id="ProtNLM"/>
    </source>
</evidence>
<dbReference type="AlphaFoldDB" id="A0A0G4N450"/>
<dbReference type="Proteomes" id="UP000044602">
    <property type="component" value="Unassembled WGS sequence"/>
</dbReference>
<dbReference type="SUPFAM" id="SSF48452">
    <property type="entry name" value="TPR-like"/>
    <property type="match status" value="1"/>
</dbReference>
<keyword evidence="2" id="KW-1185">Reference proteome</keyword>
<gene>
    <name evidence="1" type="ORF">BN1708_016872</name>
</gene>
<reference evidence="1 2" key="1">
    <citation type="submission" date="2015-05" db="EMBL/GenBank/DDBJ databases">
        <authorList>
            <person name="Wang D.B."/>
            <person name="Wang M."/>
        </authorList>
    </citation>
    <scope>NUCLEOTIDE SEQUENCE [LARGE SCALE GENOMIC DNA]</scope>
    <source>
        <strain evidence="1">VL1</strain>
    </source>
</reference>
<organism evidence="1 2">
    <name type="scientific">Verticillium longisporum</name>
    <name type="common">Verticillium dahliae var. longisporum</name>
    <dbReference type="NCBI Taxonomy" id="100787"/>
    <lineage>
        <taxon>Eukaryota</taxon>
        <taxon>Fungi</taxon>
        <taxon>Dikarya</taxon>
        <taxon>Ascomycota</taxon>
        <taxon>Pezizomycotina</taxon>
        <taxon>Sordariomycetes</taxon>
        <taxon>Hypocreomycetidae</taxon>
        <taxon>Glomerellales</taxon>
        <taxon>Plectosphaerellaceae</taxon>
        <taxon>Verticillium</taxon>
    </lineage>
</organism>
<protein>
    <recommendedName>
        <fullName evidence="3">Suppressor of forked domain-containing protein</fullName>
    </recommendedName>
</protein>